<reference evidence="1 2" key="1">
    <citation type="submission" date="2019-05" db="EMBL/GenBank/DDBJ databases">
        <authorList>
            <person name="Qu J.-H."/>
        </authorList>
    </citation>
    <scope>NUCLEOTIDE SEQUENCE [LARGE SCALE GENOMIC DNA]</scope>
    <source>
        <strain evidence="1 2">T17</strain>
    </source>
</reference>
<dbReference type="OrthoDB" id="1069215at2"/>
<protein>
    <recommendedName>
        <fullName evidence="3">DNA phosphorothioation-associated protein 4</fullName>
    </recommendedName>
</protein>
<evidence type="ECO:0008006" key="3">
    <source>
        <dbReference type="Google" id="ProtNLM"/>
    </source>
</evidence>
<gene>
    <name evidence="1" type="ORF">FEN17_12660</name>
</gene>
<organism evidence="1 2">
    <name type="scientific">Dyadobacter luticola</name>
    <dbReference type="NCBI Taxonomy" id="1979387"/>
    <lineage>
        <taxon>Bacteria</taxon>
        <taxon>Pseudomonadati</taxon>
        <taxon>Bacteroidota</taxon>
        <taxon>Cytophagia</taxon>
        <taxon>Cytophagales</taxon>
        <taxon>Spirosomataceae</taxon>
        <taxon>Dyadobacter</taxon>
    </lineage>
</organism>
<dbReference type="RefSeq" id="WP_138365722.1">
    <property type="nucleotide sequence ID" value="NZ_VCEJ01000004.1"/>
</dbReference>
<dbReference type="AlphaFoldDB" id="A0A5R9KVP3"/>
<evidence type="ECO:0000313" key="1">
    <source>
        <dbReference type="EMBL" id="TLV00342.1"/>
    </source>
</evidence>
<accession>A0A5R9KVP3</accession>
<name>A0A5R9KVP3_9BACT</name>
<evidence type="ECO:0000313" key="2">
    <source>
        <dbReference type="Proteomes" id="UP000306402"/>
    </source>
</evidence>
<dbReference type="EMBL" id="VCEJ01000004">
    <property type="protein sequence ID" value="TLV00342.1"/>
    <property type="molecule type" value="Genomic_DNA"/>
</dbReference>
<keyword evidence="2" id="KW-1185">Reference proteome</keyword>
<comment type="caution">
    <text evidence="1">The sequence shown here is derived from an EMBL/GenBank/DDBJ whole genome shotgun (WGS) entry which is preliminary data.</text>
</comment>
<proteinExistence type="predicted"/>
<sequence length="165" mass="19404">MQTIFDRFEKKDPRYPIRFIGLIDRLARKRAFDTSLGTEEEKYSQGKIFANYYECFIYATILGIRKEYRIPFSRATEGAKFLTIESWRPRELVEYIFMSLLVLSDINFADLEELDEKETDDKALDLIRLMEEYANGGFDLMQSKLADEPQLFEDPYGAVSFLNTL</sequence>
<dbReference type="Proteomes" id="UP000306402">
    <property type="component" value="Unassembled WGS sequence"/>
</dbReference>